<protein>
    <submittedName>
        <fullName evidence="2">Uncharacterized protein</fullName>
    </submittedName>
</protein>
<evidence type="ECO:0000256" key="1">
    <source>
        <dbReference type="SAM" id="MobiDB-lite"/>
    </source>
</evidence>
<gene>
    <name evidence="2" type="ORF">H5410_032441</name>
</gene>
<comment type="caution">
    <text evidence="2">The sequence shown here is derived from an EMBL/GenBank/DDBJ whole genome shotgun (WGS) entry which is preliminary data.</text>
</comment>
<dbReference type="PANTHER" id="PTHR47481:SF29">
    <property type="entry name" value="RETROTRANSPOSON GAG DOMAIN-CONTAINING PROTEIN"/>
    <property type="match status" value="1"/>
</dbReference>
<dbReference type="Pfam" id="PF14223">
    <property type="entry name" value="Retrotran_gag_2"/>
    <property type="match status" value="1"/>
</dbReference>
<evidence type="ECO:0000313" key="2">
    <source>
        <dbReference type="EMBL" id="KAG5601071.1"/>
    </source>
</evidence>
<dbReference type="AlphaFoldDB" id="A0A9J5YMW4"/>
<keyword evidence="3" id="KW-1185">Reference proteome</keyword>
<dbReference type="OrthoDB" id="1301509at2759"/>
<dbReference type="EMBL" id="JACXVP010000006">
    <property type="protein sequence ID" value="KAG5601071.1"/>
    <property type="molecule type" value="Genomic_DNA"/>
</dbReference>
<evidence type="ECO:0000313" key="3">
    <source>
        <dbReference type="Proteomes" id="UP000824120"/>
    </source>
</evidence>
<dbReference type="Proteomes" id="UP000824120">
    <property type="component" value="Chromosome 6"/>
</dbReference>
<proteinExistence type="predicted"/>
<dbReference type="GO" id="GO:0008270">
    <property type="term" value="F:zinc ion binding"/>
    <property type="evidence" value="ECO:0007669"/>
    <property type="project" value="InterPro"/>
</dbReference>
<organism evidence="2 3">
    <name type="scientific">Solanum commersonii</name>
    <name type="common">Commerson's wild potato</name>
    <name type="synonym">Commerson's nightshade</name>
    <dbReference type="NCBI Taxonomy" id="4109"/>
    <lineage>
        <taxon>Eukaryota</taxon>
        <taxon>Viridiplantae</taxon>
        <taxon>Streptophyta</taxon>
        <taxon>Embryophyta</taxon>
        <taxon>Tracheophyta</taxon>
        <taxon>Spermatophyta</taxon>
        <taxon>Magnoliopsida</taxon>
        <taxon>eudicotyledons</taxon>
        <taxon>Gunneridae</taxon>
        <taxon>Pentapetalae</taxon>
        <taxon>asterids</taxon>
        <taxon>lamiids</taxon>
        <taxon>Solanales</taxon>
        <taxon>Solanaceae</taxon>
        <taxon>Solanoideae</taxon>
        <taxon>Solaneae</taxon>
        <taxon>Solanum</taxon>
    </lineage>
</organism>
<accession>A0A9J5YMW4</accession>
<feature type="region of interest" description="Disordered" evidence="1">
    <location>
        <begin position="347"/>
        <end position="433"/>
    </location>
</feature>
<reference evidence="2 3" key="1">
    <citation type="submission" date="2020-09" db="EMBL/GenBank/DDBJ databases">
        <title>De no assembly of potato wild relative species, Solanum commersonii.</title>
        <authorList>
            <person name="Cho K."/>
        </authorList>
    </citation>
    <scope>NUCLEOTIDE SEQUENCE [LARGE SCALE GENOMIC DNA]</scope>
    <source>
        <strain evidence="2">LZ3.2</strain>
        <tissue evidence="2">Leaf</tissue>
    </source>
</reference>
<feature type="compositionally biased region" description="Low complexity" evidence="1">
    <location>
        <begin position="347"/>
        <end position="415"/>
    </location>
</feature>
<dbReference type="GO" id="GO:0003676">
    <property type="term" value="F:nucleic acid binding"/>
    <property type="evidence" value="ECO:0007669"/>
    <property type="project" value="InterPro"/>
</dbReference>
<dbReference type="PANTHER" id="PTHR47481">
    <property type="match status" value="1"/>
</dbReference>
<name>A0A9J5YMW4_SOLCO</name>
<feature type="region of interest" description="Disordered" evidence="1">
    <location>
        <begin position="170"/>
        <end position="211"/>
    </location>
</feature>
<feature type="compositionally biased region" description="Polar residues" evidence="1">
    <location>
        <begin position="185"/>
        <end position="211"/>
    </location>
</feature>
<feature type="compositionally biased region" description="Basic residues" evidence="1">
    <location>
        <begin position="175"/>
        <end position="184"/>
    </location>
</feature>
<dbReference type="InterPro" id="IPR036875">
    <property type="entry name" value="Znf_CCHC_sf"/>
</dbReference>
<sequence length="476" mass="52326">MNSILKVSNLLFNQYRVNHRQDHLIRSAIVASLSSDIVPFVIDAKSSYALWQNLTSTYAKPSRARIMSLRESLSNLKKGNLSITSYLQKIKQICSTLACAGIQISMDELFLHALHGLPAEYDTITAALRARETPVTFEELHEKLLDFEQNLIRSSSSTTVPITANFAAKPLFHNNRSRPNHASRPRNNLNPTDRPASNNFGAQLAGQNTNRNRPRVTCQLCDKPGHHVKQCRKLLAILSLINGSGSDGHTRNNARLNHKQPRANYATHNTSNDGNWLVDSGASHHVTQDLHNWPLHSIMRASRHYARHVDFVEHHFPYSSIEIKANRPEFNTVDIWVPSHHIIPFTSSPSSNSSHAISSTSDSGSISHEVATSNRSSSNEPENSITSFPDMSSSTSSSTSASSSSLSVPIHSTSSVPSSAPIPNHSMVTRSKNNISKPIQRLCLNATLSSKAESSLAAQPSKLQATSSNSHFCSLV</sequence>
<dbReference type="SUPFAM" id="SSF57756">
    <property type="entry name" value="Retrovirus zinc finger-like domains"/>
    <property type="match status" value="1"/>
</dbReference>